<keyword evidence="3" id="KW-1185">Reference proteome</keyword>
<dbReference type="AlphaFoldDB" id="A0ABD2N7U2"/>
<name>A0ABD2N7U2_9CUCU</name>
<reference evidence="2 3" key="1">
    <citation type="journal article" date="2021" name="BMC Biol.">
        <title>Horizontally acquired antibacterial genes associated with adaptive radiation of ladybird beetles.</title>
        <authorList>
            <person name="Li H.S."/>
            <person name="Tang X.F."/>
            <person name="Huang Y.H."/>
            <person name="Xu Z.Y."/>
            <person name="Chen M.L."/>
            <person name="Du X.Y."/>
            <person name="Qiu B.Y."/>
            <person name="Chen P.T."/>
            <person name="Zhang W."/>
            <person name="Slipinski A."/>
            <person name="Escalona H.E."/>
            <person name="Waterhouse R.M."/>
            <person name="Zwick A."/>
            <person name="Pang H."/>
        </authorList>
    </citation>
    <scope>NUCLEOTIDE SEQUENCE [LARGE SCALE GENOMIC DNA]</scope>
    <source>
        <strain evidence="2">SYSU2018</strain>
    </source>
</reference>
<accession>A0ABD2N7U2</accession>
<protein>
    <submittedName>
        <fullName evidence="2">Uncharacterized protein</fullName>
    </submittedName>
</protein>
<evidence type="ECO:0000313" key="2">
    <source>
        <dbReference type="EMBL" id="KAL3274860.1"/>
    </source>
</evidence>
<evidence type="ECO:0000313" key="3">
    <source>
        <dbReference type="Proteomes" id="UP001516400"/>
    </source>
</evidence>
<comment type="caution">
    <text evidence="2">The sequence shown here is derived from an EMBL/GenBank/DDBJ whole genome shotgun (WGS) entry which is preliminary data.</text>
</comment>
<evidence type="ECO:0000256" key="1">
    <source>
        <dbReference type="SAM" id="Coils"/>
    </source>
</evidence>
<feature type="coiled-coil region" evidence="1">
    <location>
        <begin position="5"/>
        <end position="111"/>
    </location>
</feature>
<sequence>MKEERKLLDDRVEQLALKCSEQQKEILEWEDKLESKEAERMEMRIVNSNLNSHLANVEQLNKELTEQLKNETILNDANKFNESERKLTEEIENLNELRKSMETTVQVLMADNNMLGERLAEREDGHEECLREVGKVSDITEVESRLYTLLFESLKRN</sequence>
<dbReference type="Proteomes" id="UP001516400">
    <property type="component" value="Unassembled WGS sequence"/>
</dbReference>
<keyword evidence="1" id="KW-0175">Coiled coil</keyword>
<organism evidence="2 3">
    <name type="scientific">Cryptolaemus montrouzieri</name>
    <dbReference type="NCBI Taxonomy" id="559131"/>
    <lineage>
        <taxon>Eukaryota</taxon>
        <taxon>Metazoa</taxon>
        <taxon>Ecdysozoa</taxon>
        <taxon>Arthropoda</taxon>
        <taxon>Hexapoda</taxon>
        <taxon>Insecta</taxon>
        <taxon>Pterygota</taxon>
        <taxon>Neoptera</taxon>
        <taxon>Endopterygota</taxon>
        <taxon>Coleoptera</taxon>
        <taxon>Polyphaga</taxon>
        <taxon>Cucujiformia</taxon>
        <taxon>Coccinelloidea</taxon>
        <taxon>Coccinellidae</taxon>
        <taxon>Scymninae</taxon>
        <taxon>Scymnini</taxon>
        <taxon>Cryptolaemus</taxon>
    </lineage>
</organism>
<gene>
    <name evidence="2" type="ORF">HHI36_019642</name>
</gene>
<dbReference type="EMBL" id="JABFTP020000083">
    <property type="protein sequence ID" value="KAL3274860.1"/>
    <property type="molecule type" value="Genomic_DNA"/>
</dbReference>
<proteinExistence type="predicted"/>